<evidence type="ECO:0000256" key="8">
    <source>
        <dbReference type="ARBA" id="ARBA00023065"/>
    </source>
</evidence>
<accession>A0A183IVL2</accession>
<keyword evidence="16" id="KW-1185">Reference proteome</keyword>
<organism evidence="17">
    <name type="scientific">Soboliphyme baturini</name>
    <dbReference type="NCBI Taxonomy" id="241478"/>
    <lineage>
        <taxon>Eukaryota</taxon>
        <taxon>Metazoa</taxon>
        <taxon>Ecdysozoa</taxon>
        <taxon>Nematoda</taxon>
        <taxon>Enoplea</taxon>
        <taxon>Dorylaimia</taxon>
        <taxon>Dioctophymatida</taxon>
        <taxon>Dioctophymatoidea</taxon>
        <taxon>Soboliphymatidae</taxon>
        <taxon>Soboliphyme</taxon>
    </lineage>
</organism>
<dbReference type="AlphaFoldDB" id="A0A183IVL2"/>
<dbReference type="EMBL" id="UZAM01010823">
    <property type="protein sequence ID" value="VDP13851.1"/>
    <property type="molecule type" value="Genomic_DNA"/>
</dbReference>
<protein>
    <submittedName>
        <fullName evidence="17">Two-component sensor histidine kinase</fullName>
    </submittedName>
</protein>
<evidence type="ECO:0000256" key="1">
    <source>
        <dbReference type="ARBA" id="ARBA00004141"/>
    </source>
</evidence>
<evidence type="ECO:0000256" key="14">
    <source>
        <dbReference type="SAM" id="Phobius"/>
    </source>
</evidence>
<proteinExistence type="inferred from homology"/>
<keyword evidence="4 13" id="KW-0894">Sodium channel</keyword>
<dbReference type="GO" id="GO:0016020">
    <property type="term" value="C:membrane"/>
    <property type="evidence" value="ECO:0007669"/>
    <property type="project" value="UniProtKB-SubCell"/>
</dbReference>
<reference evidence="17" key="1">
    <citation type="submission" date="2016-06" db="UniProtKB">
        <authorList>
            <consortium name="WormBaseParasite"/>
        </authorList>
    </citation>
    <scope>IDENTIFICATION</scope>
</reference>
<keyword evidence="7" id="KW-0915">Sodium</keyword>
<dbReference type="InterPro" id="IPR001873">
    <property type="entry name" value="ENaC"/>
</dbReference>
<feature type="transmembrane region" description="Helical" evidence="14">
    <location>
        <begin position="50"/>
        <end position="71"/>
    </location>
</feature>
<evidence type="ECO:0000256" key="10">
    <source>
        <dbReference type="ARBA" id="ARBA00023180"/>
    </source>
</evidence>
<evidence type="ECO:0000256" key="9">
    <source>
        <dbReference type="ARBA" id="ARBA00023136"/>
    </source>
</evidence>
<evidence type="ECO:0000256" key="5">
    <source>
        <dbReference type="ARBA" id="ARBA00022692"/>
    </source>
</evidence>
<comment type="similarity">
    <text evidence="2 13">Belongs to the amiloride-sensitive sodium channel (TC 1.A.6) family.</text>
</comment>
<keyword evidence="8 13" id="KW-0406">Ion transport</keyword>
<keyword evidence="9 14" id="KW-0472">Membrane</keyword>
<evidence type="ECO:0000313" key="17">
    <source>
        <dbReference type="WBParaSite" id="SBAD_0000795001-mRNA-1"/>
    </source>
</evidence>
<evidence type="ECO:0000256" key="13">
    <source>
        <dbReference type="RuleBase" id="RU000679"/>
    </source>
</evidence>
<dbReference type="OrthoDB" id="6238402at2759"/>
<evidence type="ECO:0000256" key="11">
    <source>
        <dbReference type="ARBA" id="ARBA00023201"/>
    </source>
</evidence>
<evidence type="ECO:0000256" key="4">
    <source>
        <dbReference type="ARBA" id="ARBA00022461"/>
    </source>
</evidence>
<dbReference type="WBParaSite" id="SBAD_0000795001-mRNA-1">
    <property type="protein sequence ID" value="SBAD_0000795001-mRNA-1"/>
    <property type="gene ID" value="SBAD_0000795001"/>
</dbReference>
<keyword evidence="5 13" id="KW-0812">Transmembrane</keyword>
<reference evidence="15 16" key="2">
    <citation type="submission" date="2018-11" db="EMBL/GenBank/DDBJ databases">
        <authorList>
            <consortium name="Pathogen Informatics"/>
        </authorList>
    </citation>
    <scope>NUCLEOTIDE SEQUENCE [LARGE SCALE GENOMIC DNA]</scope>
</reference>
<keyword evidence="10" id="KW-0325">Glycoprotein</keyword>
<name>A0A183IVL2_9BILA</name>
<dbReference type="Proteomes" id="UP000270296">
    <property type="component" value="Unassembled WGS sequence"/>
</dbReference>
<dbReference type="GO" id="GO:0005272">
    <property type="term" value="F:sodium channel activity"/>
    <property type="evidence" value="ECO:0007669"/>
    <property type="project" value="UniProtKB-KW"/>
</dbReference>
<keyword evidence="3 13" id="KW-0813">Transport</keyword>
<evidence type="ECO:0000256" key="2">
    <source>
        <dbReference type="ARBA" id="ARBA00007193"/>
    </source>
</evidence>
<evidence type="ECO:0000256" key="12">
    <source>
        <dbReference type="ARBA" id="ARBA00023303"/>
    </source>
</evidence>
<evidence type="ECO:0000256" key="3">
    <source>
        <dbReference type="ARBA" id="ARBA00022448"/>
    </source>
</evidence>
<comment type="subcellular location">
    <subcellularLocation>
        <location evidence="1">Membrane</location>
        <topology evidence="1">Multi-pass membrane protein</topology>
    </subcellularLocation>
</comment>
<keyword evidence="11 13" id="KW-0739">Sodium transport</keyword>
<sequence>MIRLDSSLCYASNKGSTSKHLKWYLSEFSLNTSAHGVPLIRKSLTAGGKLFWFLICLACIGAFSYQAYLIVQKFYRREKVVDIQVRSVPAILMTAVQQYDKLTGD</sequence>
<keyword evidence="6 14" id="KW-1133">Transmembrane helix</keyword>
<evidence type="ECO:0000256" key="6">
    <source>
        <dbReference type="ARBA" id="ARBA00022989"/>
    </source>
</evidence>
<evidence type="ECO:0000313" key="16">
    <source>
        <dbReference type="Proteomes" id="UP000270296"/>
    </source>
</evidence>
<evidence type="ECO:0000256" key="7">
    <source>
        <dbReference type="ARBA" id="ARBA00023053"/>
    </source>
</evidence>
<gene>
    <name evidence="15" type="ORF">SBAD_LOCUS7659</name>
</gene>
<keyword evidence="12 13" id="KW-0407">Ion channel</keyword>
<dbReference type="Pfam" id="PF00858">
    <property type="entry name" value="ASC"/>
    <property type="match status" value="1"/>
</dbReference>
<evidence type="ECO:0000313" key="15">
    <source>
        <dbReference type="EMBL" id="VDP13851.1"/>
    </source>
</evidence>